<dbReference type="GeneID" id="85328409"/>
<dbReference type="EMBL" id="JAUIRO010000003">
    <property type="protein sequence ID" value="KAK0722264.1"/>
    <property type="molecule type" value="Genomic_DNA"/>
</dbReference>
<organism evidence="1 2">
    <name type="scientific">Lasiosphaeria miniovina</name>
    <dbReference type="NCBI Taxonomy" id="1954250"/>
    <lineage>
        <taxon>Eukaryota</taxon>
        <taxon>Fungi</taxon>
        <taxon>Dikarya</taxon>
        <taxon>Ascomycota</taxon>
        <taxon>Pezizomycotina</taxon>
        <taxon>Sordariomycetes</taxon>
        <taxon>Sordariomycetidae</taxon>
        <taxon>Sordariales</taxon>
        <taxon>Lasiosphaeriaceae</taxon>
        <taxon>Lasiosphaeria</taxon>
    </lineage>
</organism>
<reference evidence="1" key="1">
    <citation type="submission" date="2023-06" db="EMBL/GenBank/DDBJ databases">
        <title>Genome-scale phylogeny and comparative genomics of the fungal order Sordariales.</title>
        <authorList>
            <consortium name="Lawrence Berkeley National Laboratory"/>
            <person name="Hensen N."/>
            <person name="Bonometti L."/>
            <person name="Westerberg I."/>
            <person name="Brannstrom I.O."/>
            <person name="Guillou S."/>
            <person name="Cros-Aarteil S."/>
            <person name="Calhoun S."/>
            <person name="Haridas S."/>
            <person name="Kuo A."/>
            <person name="Mondo S."/>
            <person name="Pangilinan J."/>
            <person name="Riley R."/>
            <person name="LaButti K."/>
            <person name="Andreopoulos B."/>
            <person name="Lipzen A."/>
            <person name="Chen C."/>
            <person name="Yanf M."/>
            <person name="Daum C."/>
            <person name="Ng V."/>
            <person name="Clum A."/>
            <person name="Steindorff A."/>
            <person name="Ohm R."/>
            <person name="Martin F."/>
            <person name="Silar P."/>
            <person name="Natvig D."/>
            <person name="Lalanne C."/>
            <person name="Gautier V."/>
            <person name="Ament-velasquez S.L."/>
            <person name="Kruys A."/>
            <person name="Hutchinson M.I."/>
            <person name="Powell A.J."/>
            <person name="Barry K."/>
            <person name="Miller A.N."/>
            <person name="Grigoriev I.V."/>
            <person name="Debuchy R."/>
            <person name="Gladieux P."/>
            <person name="Thoren M.H."/>
            <person name="Johannesson H."/>
        </authorList>
    </citation>
    <scope>NUCLEOTIDE SEQUENCE</scope>
    <source>
        <strain evidence="1">SMH2392-1A</strain>
    </source>
</reference>
<accession>A0AA40AUP3</accession>
<keyword evidence="2" id="KW-1185">Reference proteome</keyword>
<comment type="caution">
    <text evidence="1">The sequence shown here is derived from an EMBL/GenBank/DDBJ whole genome shotgun (WGS) entry which is preliminary data.</text>
</comment>
<dbReference type="AlphaFoldDB" id="A0AA40AUP3"/>
<dbReference type="Gene3D" id="3.40.430.10">
    <property type="entry name" value="Dihydrofolate Reductase, subunit A"/>
    <property type="match status" value="1"/>
</dbReference>
<name>A0AA40AUP3_9PEZI</name>
<dbReference type="SUPFAM" id="SSF53597">
    <property type="entry name" value="Dihydrofolate reductase-like"/>
    <property type="match status" value="1"/>
</dbReference>
<proteinExistence type="predicted"/>
<dbReference type="InterPro" id="IPR024072">
    <property type="entry name" value="DHFR-like_dom_sf"/>
</dbReference>
<evidence type="ECO:0000313" key="1">
    <source>
        <dbReference type="EMBL" id="KAK0722264.1"/>
    </source>
</evidence>
<dbReference type="RefSeq" id="XP_060298188.1">
    <property type="nucleotide sequence ID" value="XM_060445139.1"/>
</dbReference>
<sequence>MAACEETGGGQVINSLLAPPDSPLIDSVIVTIAPTWLGQGGVVVSPPRTLDGSGNPASPMRLAGVSWHPLGEDIVLCGRISRSSE</sequence>
<evidence type="ECO:0000313" key="2">
    <source>
        <dbReference type="Proteomes" id="UP001172101"/>
    </source>
</evidence>
<gene>
    <name evidence="1" type="ORF">B0T26DRAFT_749685</name>
</gene>
<protein>
    <submittedName>
        <fullName evidence="1">Uncharacterized protein</fullName>
    </submittedName>
</protein>
<dbReference type="Proteomes" id="UP001172101">
    <property type="component" value="Unassembled WGS sequence"/>
</dbReference>